<evidence type="ECO:0000256" key="6">
    <source>
        <dbReference type="RuleBase" id="RU003811"/>
    </source>
</evidence>
<dbReference type="Proteomes" id="UP000006443">
    <property type="component" value="Unassembled WGS sequence"/>
</dbReference>
<dbReference type="InterPro" id="IPR022310">
    <property type="entry name" value="NAD/GMP_synthase"/>
</dbReference>
<dbReference type="STRING" id="555088.DealDRAFT_0171"/>
<reference evidence="9 10" key="1">
    <citation type="submission" date="2009-02" db="EMBL/GenBank/DDBJ databases">
        <title>Sequencing of the draft genome and assembly of Dethiobacter alkaliphilus AHT 1.</title>
        <authorList>
            <consortium name="US DOE Joint Genome Institute (JGI-PGF)"/>
            <person name="Lucas S."/>
            <person name="Copeland A."/>
            <person name="Lapidus A."/>
            <person name="Glavina del Rio T."/>
            <person name="Dalin E."/>
            <person name="Tice H."/>
            <person name="Bruce D."/>
            <person name="Goodwin L."/>
            <person name="Pitluck S."/>
            <person name="Larimer F."/>
            <person name="Land M.L."/>
            <person name="Hauser L."/>
            <person name="Muyzer G."/>
        </authorList>
    </citation>
    <scope>NUCLEOTIDE SEQUENCE [LARGE SCALE GENOMIC DNA]</scope>
    <source>
        <strain evidence="9 10">AHT 1</strain>
    </source>
</reference>
<dbReference type="GO" id="GO:0005737">
    <property type="term" value="C:cytoplasm"/>
    <property type="evidence" value="ECO:0007669"/>
    <property type="project" value="InterPro"/>
</dbReference>
<dbReference type="InterPro" id="IPR014729">
    <property type="entry name" value="Rossmann-like_a/b/a_fold"/>
</dbReference>
<evidence type="ECO:0000256" key="4">
    <source>
        <dbReference type="ARBA" id="ARBA00022840"/>
    </source>
</evidence>
<dbReference type="UniPathway" id="UPA00253">
    <property type="reaction ID" value="UER00333"/>
</dbReference>
<keyword evidence="3 6" id="KW-0547">Nucleotide-binding</keyword>
<dbReference type="InterPro" id="IPR003694">
    <property type="entry name" value="NAD_synthase"/>
</dbReference>
<evidence type="ECO:0000256" key="5">
    <source>
        <dbReference type="ARBA" id="ARBA00023027"/>
    </source>
</evidence>
<proteinExistence type="inferred from homology"/>
<dbReference type="RefSeq" id="WP_008513942.1">
    <property type="nucleotide sequence ID" value="NZ_ACJM01000001.1"/>
</dbReference>
<name>C0GCG2_DETAL</name>
<dbReference type="GO" id="GO:0008795">
    <property type="term" value="F:NAD+ synthase activity"/>
    <property type="evidence" value="ECO:0007669"/>
    <property type="project" value="UniProtKB-EC"/>
</dbReference>
<keyword evidence="10" id="KW-1185">Reference proteome</keyword>
<dbReference type="GO" id="GO:0003952">
    <property type="term" value="F:NAD+ synthase (glutamine-hydrolyzing) activity"/>
    <property type="evidence" value="ECO:0007669"/>
    <property type="project" value="InterPro"/>
</dbReference>
<dbReference type="Gene3D" id="3.40.50.620">
    <property type="entry name" value="HUPs"/>
    <property type="match status" value="1"/>
</dbReference>
<organism evidence="9 10">
    <name type="scientific">Dethiobacter alkaliphilus AHT 1</name>
    <dbReference type="NCBI Taxonomy" id="555088"/>
    <lineage>
        <taxon>Bacteria</taxon>
        <taxon>Bacillati</taxon>
        <taxon>Bacillota</taxon>
        <taxon>Dethiobacteria</taxon>
        <taxon>Dethiobacterales</taxon>
        <taxon>Dethiobacteraceae</taxon>
        <taxon>Dethiobacter</taxon>
    </lineage>
</organism>
<dbReference type="SUPFAM" id="SSF52402">
    <property type="entry name" value="Adenine nucleotide alpha hydrolases-like"/>
    <property type="match status" value="1"/>
</dbReference>
<dbReference type="CDD" id="cd00553">
    <property type="entry name" value="NAD_synthase"/>
    <property type="match status" value="1"/>
</dbReference>
<gene>
    <name evidence="9" type="ORF">DealDRAFT_0171</name>
</gene>
<dbReference type="GO" id="GO:0009435">
    <property type="term" value="P:NAD+ biosynthetic process"/>
    <property type="evidence" value="ECO:0007669"/>
    <property type="project" value="UniProtKB-UniPathway"/>
</dbReference>
<evidence type="ECO:0000256" key="7">
    <source>
        <dbReference type="RuleBase" id="RU003812"/>
    </source>
</evidence>
<evidence type="ECO:0000256" key="2">
    <source>
        <dbReference type="ARBA" id="ARBA00022598"/>
    </source>
</evidence>
<comment type="similarity">
    <text evidence="6">Belongs to the NAD synthetase family.</text>
</comment>
<dbReference type="AlphaFoldDB" id="C0GCG2"/>
<dbReference type="EMBL" id="ACJM01000001">
    <property type="protein sequence ID" value="EEG78897.1"/>
    <property type="molecule type" value="Genomic_DNA"/>
</dbReference>
<dbReference type="OrthoDB" id="9803818at2"/>
<dbReference type="NCBIfam" id="TIGR00552">
    <property type="entry name" value="nadE"/>
    <property type="match status" value="1"/>
</dbReference>
<dbReference type="eggNOG" id="COG0171">
    <property type="taxonomic scope" value="Bacteria"/>
</dbReference>
<evidence type="ECO:0000256" key="3">
    <source>
        <dbReference type="ARBA" id="ARBA00022741"/>
    </source>
</evidence>
<comment type="caution">
    <text evidence="9">The sequence shown here is derived from an EMBL/GenBank/DDBJ whole genome shotgun (WGS) entry which is preliminary data.</text>
</comment>
<protein>
    <recommendedName>
        <fullName evidence="7">NH(3)-dependent NAD(+) synthetase</fullName>
        <ecNumber evidence="7">6.3.1.5</ecNumber>
    </recommendedName>
</protein>
<dbReference type="Pfam" id="PF02540">
    <property type="entry name" value="NAD_synthase"/>
    <property type="match status" value="1"/>
</dbReference>
<evidence type="ECO:0000259" key="8">
    <source>
        <dbReference type="Pfam" id="PF02540"/>
    </source>
</evidence>
<accession>C0GCG2</accession>
<keyword evidence="2 6" id="KW-0436">Ligase</keyword>
<dbReference type="GO" id="GO:0005524">
    <property type="term" value="F:ATP binding"/>
    <property type="evidence" value="ECO:0007669"/>
    <property type="project" value="UniProtKB-KW"/>
</dbReference>
<comment type="pathway">
    <text evidence="1">Cofactor biosynthesis; NAD(+) biosynthesis.</text>
</comment>
<comment type="catalytic activity">
    <reaction evidence="7">
        <text>deamido-NAD(+) + NH4(+) + ATP = AMP + diphosphate + NAD(+) + H(+)</text>
        <dbReference type="Rhea" id="RHEA:21188"/>
        <dbReference type="ChEBI" id="CHEBI:15378"/>
        <dbReference type="ChEBI" id="CHEBI:28938"/>
        <dbReference type="ChEBI" id="CHEBI:30616"/>
        <dbReference type="ChEBI" id="CHEBI:33019"/>
        <dbReference type="ChEBI" id="CHEBI:57540"/>
        <dbReference type="ChEBI" id="CHEBI:58437"/>
        <dbReference type="ChEBI" id="CHEBI:456215"/>
        <dbReference type="EC" id="6.3.1.5"/>
    </reaction>
</comment>
<dbReference type="EC" id="6.3.1.5" evidence="7"/>
<feature type="domain" description="NAD/GMP synthase" evidence="8">
    <location>
        <begin position="13"/>
        <end position="232"/>
    </location>
</feature>
<evidence type="ECO:0000313" key="10">
    <source>
        <dbReference type="Proteomes" id="UP000006443"/>
    </source>
</evidence>
<keyword evidence="4 6" id="KW-0067">ATP-binding</keyword>
<evidence type="ECO:0000313" key="9">
    <source>
        <dbReference type="EMBL" id="EEG78897.1"/>
    </source>
</evidence>
<dbReference type="PANTHER" id="PTHR23090">
    <property type="entry name" value="NH 3 /GLUTAMINE-DEPENDENT NAD + SYNTHETASE"/>
    <property type="match status" value="1"/>
</dbReference>
<keyword evidence="5 6" id="KW-0520">NAD</keyword>
<dbReference type="PANTHER" id="PTHR23090:SF9">
    <property type="entry name" value="GLUTAMINE-DEPENDENT NAD(+) SYNTHETASE"/>
    <property type="match status" value="1"/>
</dbReference>
<sequence length="270" mass="29704">MKLQQEKLNDITAKLINWIKNIMQINGGSKAVIGISGGKDSSVTAALCVEALGNKNVYGVLMPDGIQKDIGYAYEICTHLDIPHAVMQINPVTEAFFSALEGLRGHLIPSVSDKTKINLPPRVRMTALYAISQSIPGSRVLNTSNLSEDWIGYTTLYGDTAGALSPLAMLTSDEVIQVGRKLGVPEKFLIKPPEDGLTGKTDEEVLGFTYDTLNRYIREGIIEDTKLKEKIDLLHKYNRFKFTPIPMFPANLPIKAEDTTGIYEQDGKCS</sequence>
<evidence type="ECO:0000256" key="1">
    <source>
        <dbReference type="ARBA" id="ARBA00004790"/>
    </source>
</evidence>
<dbReference type="GO" id="GO:0004359">
    <property type="term" value="F:glutaminase activity"/>
    <property type="evidence" value="ECO:0007669"/>
    <property type="project" value="InterPro"/>
</dbReference>